<dbReference type="AlphaFoldDB" id="A0AAU6P9N9"/>
<dbReference type="EMBL" id="CP136925">
    <property type="protein sequence ID" value="WXA14036.1"/>
    <property type="molecule type" value="Genomic_DNA"/>
</dbReference>
<dbReference type="GO" id="GO:0004366">
    <property type="term" value="F:glycerol-3-phosphate O-acyltransferase activity"/>
    <property type="evidence" value="ECO:0007669"/>
    <property type="project" value="TreeGrafter"/>
</dbReference>
<dbReference type="SUPFAM" id="SSF69593">
    <property type="entry name" value="Glycerol-3-phosphate (1)-acyltransferase"/>
    <property type="match status" value="1"/>
</dbReference>
<feature type="transmembrane region" description="Helical" evidence="1">
    <location>
        <begin position="323"/>
        <end position="344"/>
    </location>
</feature>
<evidence type="ECO:0000256" key="1">
    <source>
        <dbReference type="SAM" id="Phobius"/>
    </source>
</evidence>
<keyword evidence="1" id="KW-1133">Transmembrane helix</keyword>
<reference evidence="4 5" key="1">
    <citation type="submission" date="2023-10" db="EMBL/GenBank/DDBJ databases">
        <title>Culture-based analysis of two novel bacteria associated with mangrove crab gills.</title>
        <authorList>
            <person name="Yang X."/>
            <person name="Garuglieri E."/>
            <person name="Van Goethem M.W."/>
            <person name="Fusi M."/>
            <person name="Marasco R."/>
            <person name="Daffonchio D.G."/>
        </authorList>
    </citation>
    <scope>NUCLEOTIDE SEQUENCE</scope>
    <source>
        <strain evidence="4">UG2-1</strain>
        <strain evidence="3">UG2-2</strain>
        <strain evidence="5">UG2_2</strain>
    </source>
</reference>
<feature type="domain" description="Phospholipid/glycerol acyltransferase" evidence="2">
    <location>
        <begin position="38"/>
        <end position="165"/>
    </location>
</feature>
<organism evidence="4">
    <name type="scientific">Mangrovimonas cancribranchiae</name>
    <dbReference type="NCBI Taxonomy" id="3080055"/>
    <lineage>
        <taxon>Bacteria</taxon>
        <taxon>Pseudomonadati</taxon>
        <taxon>Bacteroidota</taxon>
        <taxon>Flavobacteriia</taxon>
        <taxon>Flavobacteriales</taxon>
        <taxon>Flavobacteriaceae</taxon>
        <taxon>Mangrovimonas</taxon>
    </lineage>
</organism>
<gene>
    <name evidence="4" type="ORF">R3L15_03985</name>
    <name evidence="3" type="ORF">R3L16_03410</name>
</gene>
<accession>A0AAU6P9N9</accession>
<feature type="transmembrane region" description="Helical" evidence="1">
    <location>
        <begin position="298"/>
        <end position="317"/>
    </location>
</feature>
<keyword evidence="4" id="KW-0012">Acyltransferase</keyword>
<dbReference type="CDD" id="cd07992">
    <property type="entry name" value="LPLAT_AAK14816-like"/>
    <property type="match status" value="1"/>
</dbReference>
<feature type="transmembrane region" description="Helical" evidence="1">
    <location>
        <begin position="267"/>
        <end position="286"/>
    </location>
</feature>
<evidence type="ECO:0000313" key="3">
    <source>
        <dbReference type="EMBL" id="WXA03541.1"/>
    </source>
</evidence>
<dbReference type="KEGG" id="mcaa:R3L15_03985"/>
<dbReference type="SMART" id="SM00563">
    <property type="entry name" value="PlsC"/>
    <property type="match status" value="1"/>
</dbReference>
<name>A0AAU6P9N9_9FLAO</name>
<dbReference type="GO" id="GO:0008654">
    <property type="term" value="P:phospholipid biosynthetic process"/>
    <property type="evidence" value="ECO:0007669"/>
    <property type="project" value="TreeGrafter"/>
</dbReference>
<dbReference type="InterPro" id="IPR052744">
    <property type="entry name" value="GPAT/DAPAT"/>
</dbReference>
<dbReference type="EMBL" id="CP136924">
    <property type="protein sequence ID" value="WXA03541.1"/>
    <property type="molecule type" value="Genomic_DNA"/>
</dbReference>
<dbReference type="GO" id="GO:0016287">
    <property type="term" value="F:glycerone-phosphate O-acyltransferase activity"/>
    <property type="evidence" value="ECO:0007669"/>
    <property type="project" value="TreeGrafter"/>
</dbReference>
<evidence type="ECO:0000259" key="2">
    <source>
        <dbReference type="SMART" id="SM00563"/>
    </source>
</evidence>
<evidence type="ECO:0000313" key="4">
    <source>
        <dbReference type="EMBL" id="WXA14036.1"/>
    </source>
</evidence>
<keyword evidence="5" id="KW-1185">Reference proteome</keyword>
<dbReference type="EC" id="2.3.1.-" evidence="4"/>
<protein>
    <submittedName>
        <fullName evidence="4">Lysophospholipid acyltransferase family protein</fullName>
        <ecNumber evidence="4">2.3.1.-</ecNumber>
    </submittedName>
</protein>
<evidence type="ECO:0000313" key="5">
    <source>
        <dbReference type="Proteomes" id="UP001368318"/>
    </source>
</evidence>
<dbReference type="Pfam" id="PF01553">
    <property type="entry name" value="Acyltransferase"/>
    <property type="match status" value="1"/>
</dbReference>
<sequence length="346" mass="39936">MKQLWLHTVRWYLRIGLFFYYKKIQVIKHASIPKNTPLLFLCNHQNALVDALLIATTSERFTYFLTRASVFKKPLVAKFLRSVQMLPVFRVRDGWQTIKNNHGTFNLCTKLLSNNETVSLFPEGNHHINRTVRPLSKGFTRIVLETLKVTPDLDLKLVPIGLNYQDGVIFPDEVSLHYGVPIDVKTLIKDCEDDQSASLALKTKVQDELKTLTTHVPPNDYENNLQRLQKQGVNFRYPEQVNAFIASGFKNYNGPKYKAKPTVVSTLFKWLLKLNLWLPFLVWRYYALPKIKEVEFVATFRFALAITLVPIWLLLLTCIIGSVFSWTFGLSYLIFSLIIALLAVKL</sequence>
<dbReference type="Proteomes" id="UP001368318">
    <property type="component" value="Chromosome"/>
</dbReference>
<dbReference type="PANTHER" id="PTHR31605">
    <property type="entry name" value="GLYCEROL-3-PHOSPHATE O-ACYLTRANSFERASE 1"/>
    <property type="match status" value="1"/>
</dbReference>
<dbReference type="InterPro" id="IPR002123">
    <property type="entry name" value="Plipid/glycerol_acylTrfase"/>
</dbReference>
<keyword evidence="1" id="KW-0472">Membrane</keyword>
<keyword evidence="4" id="KW-0808">Transferase</keyword>
<proteinExistence type="predicted"/>
<dbReference type="RefSeq" id="WP_338733369.1">
    <property type="nucleotide sequence ID" value="NZ_CP136924.1"/>
</dbReference>
<dbReference type="PANTHER" id="PTHR31605:SF0">
    <property type="entry name" value="GLYCEROL-3-PHOSPHATE O-ACYLTRANSFERASE 1"/>
    <property type="match status" value="1"/>
</dbReference>
<keyword evidence="1" id="KW-0812">Transmembrane</keyword>